<keyword evidence="2" id="KW-0732">Signal</keyword>
<dbReference type="GO" id="GO:0030414">
    <property type="term" value="F:peptidase inhibitor activity"/>
    <property type="evidence" value="ECO:0007669"/>
    <property type="project" value="UniProtKB-KW"/>
</dbReference>
<protein>
    <submittedName>
        <fullName evidence="5">Kunitz-type protease inhibitor 4</fullName>
    </submittedName>
</protein>
<dbReference type="Proteomes" id="UP000694915">
    <property type="component" value="Linkage group LG8"/>
</dbReference>
<keyword evidence="5" id="KW-0646">Protease inhibitor</keyword>
<name>A0ABM1ASM3_MICOH</name>
<feature type="domain" description="BPTI/Kunitz inhibitor" evidence="3">
    <location>
        <begin position="41"/>
        <end position="91"/>
    </location>
</feature>
<keyword evidence="1" id="KW-1015">Disulfide bond</keyword>
<dbReference type="PANTHER" id="PTHR47898">
    <property type="entry name" value="KUNITZ-TYPE PROTEASE INHIBITOR 4"/>
    <property type="match status" value="1"/>
</dbReference>
<dbReference type="InterPro" id="IPR042943">
    <property type="entry name" value="SPINT4"/>
</dbReference>
<proteinExistence type="predicted"/>
<dbReference type="InterPro" id="IPR036880">
    <property type="entry name" value="Kunitz_BPTI_sf"/>
</dbReference>
<dbReference type="Pfam" id="PF00014">
    <property type="entry name" value="Kunitz_BPTI"/>
    <property type="match status" value="1"/>
</dbReference>
<dbReference type="PROSITE" id="PS50279">
    <property type="entry name" value="BPTI_KUNITZ_2"/>
    <property type="match status" value="1"/>
</dbReference>
<evidence type="ECO:0000313" key="4">
    <source>
        <dbReference type="Proteomes" id="UP000694915"/>
    </source>
</evidence>
<dbReference type="GeneID" id="101995873"/>
<dbReference type="SUPFAM" id="SSF57362">
    <property type="entry name" value="BPTI-like"/>
    <property type="match status" value="1"/>
</dbReference>
<dbReference type="InterPro" id="IPR002223">
    <property type="entry name" value="Kunitz_BPTI"/>
</dbReference>
<evidence type="ECO:0000256" key="2">
    <source>
        <dbReference type="SAM" id="SignalP"/>
    </source>
</evidence>
<feature type="chain" id="PRO_5045821895" evidence="2">
    <location>
        <begin position="25"/>
        <end position="143"/>
    </location>
</feature>
<evidence type="ECO:0000313" key="5">
    <source>
        <dbReference type="RefSeq" id="XP_013207525.1"/>
    </source>
</evidence>
<organism evidence="4 5">
    <name type="scientific">Microtus ochrogaster</name>
    <name type="common">Prairie vole</name>
    <dbReference type="NCBI Taxonomy" id="79684"/>
    <lineage>
        <taxon>Eukaryota</taxon>
        <taxon>Metazoa</taxon>
        <taxon>Chordata</taxon>
        <taxon>Craniata</taxon>
        <taxon>Vertebrata</taxon>
        <taxon>Euteleostomi</taxon>
        <taxon>Mammalia</taxon>
        <taxon>Eutheria</taxon>
        <taxon>Euarchontoglires</taxon>
        <taxon>Glires</taxon>
        <taxon>Rodentia</taxon>
        <taxon>Myomorpha</taxon>
        <taxon>Muroidea</taxon>
        <taxon>Cricetidae</taxon>
        <taxon>Arvicolinae</taxon>
        <taxon>Microtus</taxon>
    </lineage>
</organism>
<dbReference type="CDD" id="cd00109">
    <property type="entry name" value="Kunitz-type"/>
    <property type="match status" value="1"/>
</dbReference>
<gene>
    <name evidence="5" type="primary">LOC101995873</name>
</gene>
<dbReference type="PRINTS" id="PR00759">
    <property type="entry name" value="BASICPTASE"/>
</dbReference>
<accession>A0ABM1ASM3</accession>
<reference evidence="5" key="1">
    <citation type="submission" date="2025-08" db="UniProtKB">
        <authorList>
            <consortium name="RefSeq"/>
        </authorList>
    </citation>
    <scope>IDENTIFICATION</scope>
</reference>
<dbReference type="PANTHER" id="PTHR47898:SF1">
    <property type="entry name" value="KUNITZ-TYPE PROTEASE INHIBITOR 4"/>
    <property type="match status" value="1"/>
</dbReference>
<feature type="signal peptide" evidence="2">
    <location>
        <begin position="1"/>
        <end position="24"/>
    </location>
</feature>
<evidence type="ECO:0000259" key="3">
    <source>
        <dbReference type="PROSITE" id="PS50279"/>
    </source>
</evidence>
<keyword evidence="4" id="KW-1185">Reference proteome</keyword>
<dbReference type="SMART" id="SM00131">
    <property type="entry name" value="KU"/>
    <property type="match status" value="1"/>
</dbReference>
<dbReference type="RefSeq" id="XP_013207525.1">
    <property type="nucleotide sequence ID" value="XM_013352071.1"/>
</dbReference>
<dbReference type="InterPro" id="IPR020901">
    <property type="entry name" value="Prtase_inh_Kunz-CS"/>
</dbReference>
<dbReference type="Gene3D" id="4.10.410.10">
    <property type="entry name" value="Pancreatic trypsin inhibitor Kunitz domain"/>
    <property type="match status" value="1"/>
</dbReference>
<sequence length="143" mass="16273">MKPAKMGFLLGIFIFCSVTAPVLSGVARLTHNICREYKESCNMDMDPGSCYEVHFRYFYNRTAGECQSFVFTGCNGNLNNYRLKIECDIECNEEYRTEIQLSSASTAANLFDFSLQTKCSIDPHTYLECFFTQANLSSSDLLR</sequence>
<dbReference type="PROSITE" id="PS00280">
    <property type="entry name" value="BPTI_KUNITZ_1"/>
    <property type="match status" value="1"/>
</dbReference>
<evidence type="ECO:0000256" key="1">
    <source>
        <dbReference type="ARBA" id="ARBA00023157"/>
    </source>
</evidence>